<reference evidence="1 2" key="1">
    <citation type="submission" date="2020-05" db="EMBL/GenBank/DDBJ databases">
        <authorList>
            <person name="Niu N."/>
        </authorList>
    </citation>
    <scope>NUCLEOTIDE SEQUENCE [LARGE SCALE GENOMIC DNA]</scope>
    <source>
        <strain evidence="1 2">LMG10982</strain>
    </source>
</reference>
<dbReference type="RefSeq" id="WP_171587608.1">
    <property type="nucleotide sequence ID" value="NZ_JABGBO010000001.1"/>
</dbReference>
<dbReference type="InterPro" id="IPR014991">
    <property type="entry name" value="DUF1840"/>
</dbReference>
<organism evidence="1 2">
    <name type="scientific">Pelistega europaea</name>
    <dbReference type="NCBI Taxonomy" id="106147"/>
    <lineage>
        <taxon>Bacteria</taxon>
        <taxon>Pseudomonadati</taxon>
        <taxon>Pseudomonadota</taxon>
        <taxon>Betaproteobacteria</taxon>
        <taxon>Burkholderiales</taxon>
        <taxon>Alcaligenaceae</taxon>
        <taxon>Pelistega</taxon>
    </lineage>
</organism>
<comment type="caution">
    <text evidence="1">The sequence shown here is derived from an EMBL/GenBank/DDBJ whole genome shotgun (WGS) entry which is preliminary data.</text>
</comment>
<accession>A0A7Y4L7Z2</accession>
<evidence type="ECO:0000313" key="1">
    <source>
        <dbReference type="EMBL" id="NOL48618.1"/>
    </source>
</evidence>
<sequence length="120" mass="13666">MLITFSSNSSADVLMLDKHALAVLKALGRDYDKMPAEGVITHEQLASSIDALAKAIAKDKETRADFYAEQEEREERGEEKIHPVLEPVDLARRAYPLMEMMKEALKKEKDYVVWRSANAW</sequence>
<keyword evidence="2" id="KW-1185">Reference proteome</keyword>
<name>A0A7Y4L7Z2_9BURK</name>
<proteinExistence type="predicted"/>
<dbReference type="Pfam" id="PF08895">
    <property type="entry name" value="DUF1840"/>
    <property type="match status" value="1"/>
</dbReference>
<protein>
    <submittedName>
        <fullName evidence="1">DUF1840 domain-containing protein</fullName>
    </submittedName>
</protein>
<evidence type="ECO:0000313" key="2">
    <source>
        <dbReference type="Proteomes" id="UP000541421"/>
    </source>
</evidence>
<dbReference type="AlphaFoldDB" id="A0A7Y4L7Z2"/>
<dbReference type="EMBL" id="JABGBO010000001">
    <property type="protein sequence ID" value="NOL48618.1"/>
    <property type="molecule type" value="Genomic_DNA"/>
</dbReference>
<dbReference type="Proteomes" id="UP000541421">
    <property type="component" value="Unassembled WGS sequence"/>
</dbReference>
<gene>
    <name evidence="1" type="ORF">HKX40_00495</name>
</gene>